<dbReference type="InterPro" id="IPR010235">
    <property type="entry name" value="HepT"/>
</dbReference>
<evidence type="ECO:0000313" key="1">
    <source>
        <dbReference type="EMBL" id="SHJ67660.1"/>
    </source>
</evidence>
<dbReference type="SUPFAM" id="SSF81593">
    <property type="entry name" value="Nucleotidyltransferase substrate binding subunit/domain"/>
    <property type="match status" value="1"/>
</dbReference>
<accession>A0A1M6L8Y9</accession>
<organism evidence="1 2">
    <name type="scientific">Arenibacter nanhaiticus</name>
    <dbReference type="NCBI Taxonomy" id="558155"/>
    <lineage>
        <taxon>Bacteria</taxon>
        <taxon>Pseudomonadati</taxon>
        <taxon>Bacteroidota</taxon>
        <taxon>Flavobacteriia</taxon>
        <taxon>Flavobacteriales</taxon>
        <taxon>Flavobacteriaceae</taxon>
        <taxon>Arenibacter</taxon>
    </lineage>
</organism>
<keyword evidence="1" id="KW-0808">Transferase</keyword>
<dbReference type="Pfam" id="PF08780">
    <property type="entry name" value="NTase_sub_bind"/>
    <property type="match status" value="1"/>
</dbReference>
<dbReference type="STRING" id="558155.SAMN04487911_13024"/>
<reference evidence="1 2" key="1">
    <citation type="submission" date="2016-11" db="EMBL/GenBank/DDBJ databases">
        <authorList>
            <person name="Jaros S."/>
            <person name="Januszkiewicz K."/>
            <person name="Wedrychowicz H."/>
        </authorList>
    </citation>
    <scope>NUCLEOTIDE SEQUENCE [LARGE SCALE GENOMIC DNA]</scope>
    <source>
        <strain evidence="1 2">CGMCC 1.8863</strain>
    </source>
</reference>
<evidence type="ECO:0000313" key="2">
    <source>
        <dbReference type="Proteomes" id="UP000184231"/>
    </source>
</evidence>
<dbReference type="AlphaFoldDB" id="A0A1M6L8Y9"/>
<gene>
    <name evidence="1" type="ORF">SAMN04487911_13024</name>
</gene>
<dbReference type="EMBL" id="FQYX01000030">
    <property type="protein sequence ID" value="SHJ67660.1"/>
    <property type="molecule type" value="Genomic_DNA"/>
</dbReference>
<dbReference type="OrthoDB" id="9810452at2"/>
<proteinExistence type="predicted"/>
<dbReference type="NCBIfam" id="TIGR01987">
    <property type="entry name" value="HI0074"/>
    <property type="match status" value="1"/>
</dbReference>
<keyword evidence="2" id="KW-1185">Reference proteome</keyword>
<sequence>MSKEDIRWEQRFSNYIKAFNKLDQAVTKIKEDFEIGKDGNINDDEFLDEIIKEGLIHRFGYTHELAWNVKKDYAAYQGNPNVGGSRDAVREAFQLQLITEGKTWMEMIKSRNKTSHTYNEETADEIFRDIIYVYHAAFKTFYNTMEAKRSGEQEKLFEEE</sequence>
<protein>
    <submittedName>
        <fullName evidence="1">Nucleotidyltransferase substrate binding protein, HI0074 family</fullName>
    </submittedName>
</protein>
<dbReference type="Gene3D" id="1.20.120.330">
    <property type="entry name" value="Nucleotidyltransferases domain 2"/>
    <property type="match status" value="1"/>
</dbReference>
<dbReference type="GO" id="GO:0016740">
    <property type="term" value="F:transferase activity"/>
    <property type="evidence" value="ECO:0007669"/>
    <property type="project" value="UniProtKB-KW"/>
</dbReference>
<name>A0A1M6L8Y9_9FLAO</name>
<dbReference type="Proteomes" id="UP000184231">
    <property type="component" value="Unassembled WGS sequence"/>
</dbReference>
<dbReference type="RefSeq" id="WP_072765562.1">
    <property type="nucleotide sequence ID" value="NZ_FQYX01000030.1"/>
</dbReference>